<feature type="chain" id="PRO_5012551559" description="Virulence sensor protein BvgS" evidence="18">
    <location>
        <begin position="25"/>
        <end position="787"/>
    </location>
</feature>
<dbReference type="PRINTS" id="PR00344">
    <property type="entry name" value="BCTRLSENSOR"/>
</dbReference>
<dbReference type="PROSITE" id="PS50109">
    <property type="entry name" value="HIS_KIN"/>
    <property type="match status" value="1"/>
</dbReference>
<evidence type="ECO:0000256" key="5">
    <source>
        <dbReference type="ARBA" id="ARBA00022519"/>
    </source>
</evidence>
<dbReference type="InterPro" id="IPR004358">
    <property type="entry name" value="Sig_transdc_His_kin-like_C"/>
</dbReference>
<dbReference type="PROSITE" id="PS50894">
    <property type="entry name" value="HPT"/>
    <property type="match status" value="1"/>
</dbReference>
<comment type="catalytic activity">
    <reaction evidence="1">
        <text>ATP + protein L-histidine = ADP + protein N-phospho-L-histidine.</text>
        <dbReference type="EC" id="2.7.13.3"/>
    </reaction>
</comment>
<keyword evidence="4" id="KW-1003">Cell membrane</keyword>
<keyword evidence="8" id="KW-0812">Transmembrane</keyword>
<keyword evidence="12" id="KW-0902">Two-component regulatory system</keyword>
<evidence type="ECO:0000259" key="20">
    <source>
        <dbReference type="PROSITE" id="PS50110"/>
    </source>
</evidence>
<protein>
    <recommendedName>
        <fullName evidence="15">Virulence sensor protein BvgS</fullName>
        <ecNumber evidence="3">2.7.13.3</ecNumber>
    </recommendedName>
</protein>
<dbReference type="PROSITE" id="PS50110">
    <property type="entry name" value="RESPONSE_REGULATORY"/>
    <property type="match status" value="1"/>
</dbReference>
<keyword evidence="5" id="KW-0997">Cell inner membrane</keyword>
<dbReference type="InterPro" id="IPR001638">
    <property type="entry name" value="Solute-binding_3/MltF_N"/>
</dbReference>
<dbReference type="Pfam" id="PF00072">
    <property type="entry name" value="Response_reg"/>
    <property type="match status" value="1"/>
</dbReference>
<dbReference type="CDD" id="cd17546">
    <property type="entry name" value="REC_hyHK_CKI1_RcsC-like"/>
    <property type="match status" value="1"/>
</dbReference>
<dbReference type="CDD" id="cd01007">
    <property type="entry name" value="PBP2_BvgS_HisK_like"/>
    <property type="match status" value="1"/>
</dbReference>
<dbReference type="EMBL" id="MUKV01000002">
    <property type="protein sequence ID" value="OQS43687.1"/>
    <property type="molecule type" value="Genomic_DNA"/>
</dbReference>
<dbReference type="InterPro" id="IPR036890">
    <property type="entry name" value="HATPase_C_sf"/>
</dbReference>
<comment type="function">
    <text evidence="14">Member of the two-component regulatory system BvgS/BvgA. Phosphorylates BvgA via a four-step phosphorelay in response to environmental signals.</text>
</comment>
<dbReference type="PANTHER" id="PTHR43047">
    <property type="entry name" value="TWO-COMPONENT HISTIDINE PROTEIN KINASE"/>
    <property type="match status" value="1"/>
</dbReference>
<sequence length="787" mass="85962">MRARLLLFSCLLLAFCLPAGFCRAGLNKAERAWLAKHPVVRYAIDPHGWPIEYLEDGKHRGLTQAYLSRISDISGLRFELVPVANRQQAVDMMLSGRIDLLTALSSGLIPPEAGRRIRFSDPYFSGSTVLVTQPDKPIVFSTTKLSNKTIAVESGDPYEYFLRENFPAVNIVATPTPLAALDAVADGKAYAAVGLDAVMQSMIRRRYYGSLRIAGSVSEMPRLVSMAVNKDHPQLLSIINNSLAQLTADDTEHMLEDWLQTTDYGAPSWHSIARYYALELAGVGLVLLLLLVFAQRAHTARRAAQRSEAEKSTFLAVMSHEIRTPMNAVLASVELLRQAELPPRERELAALANASAVNLLELLDNVLDVSKLNARRLRLEPLATDAAALASGVAAIYRACAEKKGLELELKMLGLCGRLLVVDPVRLRQILSNLLSNAVKFTRQGEVSLRLELQEIEKERALLCIQVSDTGIGIAPEQQARLFQEYAQADNTQQRYGGTGLGLLICRQLVELMSGRIALDSQPERGTTVTLWLPVRHAPAEAVADPEPDAVSAPAALKEACDPILVVEDQPANRFIIAQQLLQLGYRAVTADNGAAALALLDQGQRFAMALLDCNLPGISGYQLALRLRRHPALQWQPYLPIIAISATTGIEHQQRCLDSGIDSCLTKPLRLAQLEQIMTLWLDHRPGPQPAAPAPPDGELTQLLSQSCDADAAALRQALQARDWAQAEHYAHRLHGVALSAGLPRLPALAAEMQTALRLPQPDSARLRDLLQALEAALPQAEPSGD</sequence>
<evidence type="ECO:0000256" key="14">
    <source>
        <dbReference type="ARBA" id="ARBA00058004"/>
    </source>
</evidence>
<evidence type="ECO:0000256" key="2">
    <source>
        <dbReference type="ARBA" id="ARBA00004429"/>
    </source>
</evidence>
<dbReference type="Pfam" id="PF02518">
    <property type="entry name" value="HATPase_c"/>
    <property type="match status" value="1"/>
</dbReference>
<dbReference type="Pfam" id="PF00497">
    <property type="entry name" value="SBP_bac_3"/>
    <property type="match status" value="1"/>
</dbReference>
<accession>A0A1W0D9K2</accession>
<evidence type="ECO:0000259" key="19">
    <source>
        <dbReference type="PROSITE" id="PS50109"/>
    </source>
</evidence>
<dbReference type="Gene3D" id="1.20.120.160">
    <property type="entry name" value="HPT domain"/>
    <property type="match status" value="1"/>
</dbReference>
<dbReference type="RefSeq" id="WP_081554517.1">
    <property type="nucleotide sequence ID" value="NZ_MUKV01000002.1"/>
</dbReference>
<evidence type="ECO:0000256" key="8">
    <source>
        <dbReference type="ARBA" id="ARBA00022692"/>
    </source>
</evidence>
<dbReference type="SMART" id="SM00062">
    <property type="entry name" value="PBPb"/>
    <property type="match status" value="1"/>
</dbReference>
<feature type="modified residue" description="4-aspartylphosphate" evidence="17">
    <location>
        <position position="613"/>
    </location>
</feature>
<dbReference type="InterPro" id="IPR008207">
    <property type="entry name" value="Sig_transdc_His_kin_Hpt_dom"/>
</dbReference>
<evidence type="ECO:0000259" key="21">
    <source>
        <dbReference type="PROSITE" id="PS50894"/>
    </source>
</evidence>
<dbReference type="SMART" id="SM00388">
    <property type="entry name" value="HisKA"/>
    <property type="match status" value="1"/>
</dbReference>
<keyword evidence="13" id="KW-0472">Membrane</keyword>
<evidence type="ECO:0000256" key="17">
    <source>
        <dbReference type="PROSITE-ProRule" id="PRU00169"/>
    </source>
</evidence>
<dbReference type="InterPro" id="IPR001789">
    <property type="entry name" value="Sig_transdc_resp-reg_receiver"/>
</dbReference>
<dbReference type="Proteomes" id="UP000192721">
    <property type="component" value="Unassembled WGS sequence"/>
</dbReference>
<dbReference type="SMART" id="SM00448">
    <property type="entry name" value="REC"/>
    <property type="match status" value="1"/>
</dbReference>
<feature type="domain" description="Response regulatory" evidence="20">
    <location>
        <begin position="563"/>
        <end position="683"/>
    </location>
</feature>
<dbReference type="Gene3D" id="3.40.50.2300">
    <property type="match status" value="1"/>
</dbReference>
<keyword evidence="9" id="KW-0418">Kinase</keyword>
<evidence type="ECO:0000256" key="6">
    <source>
        <dbReference type="ARBA" id="ARBA00022553"/>
    </source>
</evidence>
<dbReference type="Gene3D" id="3.30.565.10">
    <property type="entry name" value="Histidine kinase-like ATPase, C-terminal domain"/>
    <property type="match status" value="1"/>
</dbReference>
<evidence type="ECO:0000313" key="22">
    <source>
        <dbReference type="EMBL" id="OQS43687.1"/>
    </source>
</evidence>
<comment type="caution">
    <text evidence="22">The sequence shown here is derived from an EMBL/GenBank/DDBJ whole genome shotgun (WGS) entry which is preliminary data.</text>
</comment>
<dbReference type="SUPFAM" id="SSF53850">
    <property type="entry name" value="Periplasmic binding protein-like II"/>
    <property type="match status" value="1"/>
</dbReference>
<name>A0A1W0D9K2_9NEIS</name>
<evidence type="ECO:0000256" key="11">
    <source>
        <dbReference type="ARBA" id="ARBA00022989"/>
    </source>
</evidence>
<keyword evidence="10" id="KW-0547">Nucleotide-binding</keyword>
<dbReference type="SUPFAM" id="SSF55874">
    <property type="entry name" value="ATPase domain of HSP90 chaperone/DNA topoisomerase II/histidine kinase"/>
    <property type="match status" value="1"/>
</dbReference>
<evidence type="ECO:0000256" key="9">
    <source>
        <dbReference type="ARBA" id="ARBA00022777"/>
    </source>
</evidence>
<evidence type="ECO:0000313" key="23">
    <source>
        <dbReference type="Proteomes" id="UP000192721"/>
    </source>
</evidence>
<keyword evidence="18" id="KW-0732">Signal</keyword>
<dbReference type="SUPFAM" id="SSF52172">
    <property type="entry name" value="CheY-like"/>
    <property type="match status" value="1"/>
</dbReference>
<gene>
    <name evidence="22" type="ORF">B0T45_02975</name>
</gene>
<dbReference type="Pfam" id="PF00512">
    <property type="entry name" value="HisKA"/>
    <property type="match status" value="1"/>
</dbReference>
<evidence type="ECO:0000256" key="3">
    <source>
        <dbReference type="ARBA" id="ARBA00012438"/>
    </source>
</evidence>
<evidence type="ECO:0000256" key="12">
    <source>
        <dbReference type="ARBA" id="ARBA00023012"/>
    </source>
</evidence>
<dbReference type="GO" id="GO:0000155">
    <property type="term" value="F:phosphorelay sensor kinase activity"/>
    <property type="evidence" value="ECO:0007669"/>
    <property type="project" value="InterPro"/>
</dbReference>
<dbReference type="EC" id="2.7.13.3" evidence="3"/>
<dbReference type="GO" id="GO:0005886">
    <property type="term" value="C:plasma membrane"/>
    <property type="evidence" value="ECO:0007669"/>
    <property type="project" value="UniProtKB-SubCell"/>
</dbReference>
<feature type="modified residue" description="Phosphohistidine" evidence="16">
    <location>
        <position position="733"/>
    </location>
</feature>
<dbReference type="SUPFAM" id="SSF47384">
    <property type="entry name" value="Homodimeric domain of signal transducing histidine kinase"/>
    <property type="match status" value="1"/>
</dbReference>
<dbReference type="InterPro" id="IPR036097">
    <property type="entry name" value="HisK_dim/P_sf"/>
</dbReference>
<evidence type="ECO:0000256" key="10">
    <source>
        <dbReference type="ARBA" id="ARBA00022840"/>
    </source>
</evidence>
<dbReference type="InterPro" id="IPR005467">
    <property type="entry name" value="His_kinase_dom"/>
</dbReference>
<dbReference type="InterPro" id="IPR003661">
    <property type="entry name" value="HisK_dim/P_dom"/>
</dbReference>
<dbReference type="InterPro" id="IPR011006">
    <property type="entry name" value="CheY-like_superfamily"/>
</dbReference>
<dbReference type="PANTHER" id="PTHR43047:SF72">
    <property type="entry name" value="OSMOSENSING HISTIDINE PROTEIN KINASE SLN1"/>
    <property type="match status" value="1"/>
</dbReference>
<dbReference type="Gene3D" id="3.40.190.10">
    <property type="entry name" value="Periplasmic binding protein-like II"/>
    <property type="match status" value="2"/>
</dbReference>
<organism evidence="22 23">
    <name type="scientific">Chromobacterium haemolyticum</name>
    <dbReference type="NCBI Taxonomy" id="394935"/>
    <lineage>
        <taxon>Bacteria</taxon>
        <taxon>Pseudomonadati</taxon>
        <taxon>Pseudomonadota</taxon>
        <taxon>Betaproteobacteria</taxon>
        <taxon>Neisseriales</taxon>
        <taxon>Chromobacteriaceae</taxon>
        <taxon>Chromobacterium</taxon>
    </lineage>
</organism>
<proteinExistence type="predicted"/>
<dbReference type="CDD" id="cd16922">
    <property type="entry name" value="HATPase_EvgS-ArcB-TorS-like"/>
    <property type="match status" value="1"/>
</dbReference>
<evidence type="ECO:0000256" key="1">
    <source>
        <dbReference type="ARBA" id="ARBA00000085"/>
    </source>
</evidence>
<dbReference type="InterPro" id="IPR003594">
    <property type="entry name" value="HATPase_dom"/>
</dbReference>
<dbReference type="GO" id="GO:0009927">
    <property type="term" value="F:histidine phosphotransfer kinase activity"/>
    <property type="evidence" value="ECO:0007669"/>
    <property type="project" value="TreeGrafter"/>
</dbReference>
<evidence type="ECO:0000256" key="16">
    <source>
        <dbReference type="PROSITE-ProRule" id="PRU00110"/>
    </source>
</evidence>
<dbReference type="AlphaFoldDB" id="A0A1W0D9K2"/>
<dbReference type="FunFam" id="3.30.565.10:FF:000010">
    <property type="entry name" value="Sensor histidine kinase RcsC"/>
    <property type="match status" value="1"/>
</dbReference>
<feature type="signal peptide" evidence="18">
    <location>
        <begin position="1"/>
        <end position="24"/>
    </location>
</feature>
<feature type="domain" description="Histidine kinase" evidence="19">
    <location>
        <begin position="317"/>
        <end position="537"/>
    </location>
</feature>
<evidence type="ECO:0000256" key="18">
    <source>
        <dbReference type="SAM" id="SignalP"/>
    </source>
</evidence>
<keyword evidence="11" id="KW-1133">Transmembrane helix</keyword>
<evidence type="ECO:0000256" key="15">
    <source>
        <dbReference type="ARBA" id="ARBA00070152"/>
    </source>
</evidence>
<dbReference type="SUPFAM" id="SSF47226">
    <property type="entry name" value="Histidine-containing phosphotransfer domain, HPT domain"/>
    <property type="match status" value="1"/>
</dbReference>
<reference evidence="22 23" key="1">
    <citation type="submission" date="2017-02" db="EMBL/GenBank/DDBJ databases">
        <title>Chromobacterium haemolyticum H5244.</title>
        <authorList>
            <person name="Gulvik C.A."/>
        </authorList>
    </citation>
    <scope>NUCLEOTIDE SEQUENCE [LARGE SCALE GENOMIC DNA]</scope>
    <source>
        <strain evidence="22 23">H5244</strain>
    </source>
</reference>
<keyword evidence="6 17" id="KW-0597">Phosphoprotein</keyword>
<comment type="subcellular location">
    <subcellularLocation>
        <location evidence="2">Cell inner membrane</location>
        <topology evidence="2">Multi-pass membrane protein</topology>
    </subcellularLocation>
</comment>
<feature type="domain" description="HPt" evidence="21">
    <location>
        <begin position="694"/>
        <end position="787"/>
    </location>
</feature>
<keyword evidence="7" id="KW-0808">Transferase</keyword>
<evidence type="ECO:0000256" key="7">
    <source>
        <dbReference type="ARBA" id="ARBA00022679"/>
    </source>
</evidence>
<dbReference type="Gene3D" id="1.10.287.130">
    <property type="match status" value="1"/>
</dbReference>
<evidence type="ECO:0000256" key="4">
    <source>
        <dbReference type="ARBA" id="ARBA00022475"/>
    </source>
</evidence>
<dbReference type="CDD" id="cd00082">
    <property type="entry name" value="HisKA"/>
    <property type="match status" value="1"/>
</dbReference>
<evidence type="ECO:0000256" key="13">
    <source>
        <dbReference type="ARBA" id="ARBA00023136"/>
    </source>
</evidence>
<dbReference type="SMART" id="SM00387">
    <property type="entry name" value="HATPase_c"/>
    <property type="match status" value="1"/>
</dbReference>
<dbReference type="InterPro" id="IPR036641">
    <property type="entry name" value="HPT_dom_sf"/>
</dbReference>
<keyword evidence="10" id="KW-0067">ATP-binding</keyword>
<dbReference type="Pfam" id="PF01627">
    <property type="entry name" value="Hpt"/>
    <property type="match status" value="1"/>
</dbReference>